<reference evidence="2 3" key="1">
    <citation type="submission" date="2023-03" db="EMBL/GenBank/DDBJ databases">
        <title>Draft genome sequence of Thalassotalea eurytherma JCM 18482T.</title>
        <authorList>
            <person name="Sawabe T."/>
        </authorList>
    </citation>
    <scope>NUCLEOTIDE SEQUENCE [LARGE SCALE GENOMIC DNA]</scope>
    <source>
        <strain evidence="2 3">JCM 18482</strain>
    </source>
</reference>
<dbReference type="EMBL" id="BSSU01000003">
    <property type="protein sequence ID" value="GLX81098.1"/>
    <property type="molecule type" value="Genomic_DNA"/>
</dbReference>
<feature type="chain" id="PRO_5045080342" description="Solute-binding protein family 3/N-terminal domain-containing protein" evidence="1">
    <location>
        <begin position="19"/>
        <end position="254"/>
    </location>
</feature>
<evidence type="ECO:0000313" key="3">
    <source>
        <dbReference type="Proteomes" id="UP001157133"/>
    </source>
</evidence>
<keyword evidence="3" id="KW-1185">Reference proteome</keyword>
<accession>A0ABQ6GYS0</accession>
<evidence type="ECO:0000313" key="2">
    <source>
        <dbReference type="EMBL" id="GLX81098.1"/>
    </source>
</evidence>
<name>A0ABQ6GYS0_9GAMM</name>
<organism evidence="2 3">
    <name type="scientific">Thalassotalea eurytherma</name>
    <dbReference type="NCBI Taxonomy" id="1144278"/>
    <lineage>
        <taxon>Bacteria</taxon>
        <taxon>Pseudomonadati</taxon>
        <taxon>Pseudomonadota</taxon>
        <taxon>Gammaproteobacteria</taxon>
        <taxon>Alteromonadales</taxon>
        <taxon>Colwelliaceae</taxon>
        <taxon>Thalassotalea</taxon>
    </lineage>
</organism>
<proteinExistence type="predicted"/>
<sequence length="254" mass="29429">MLRILSIVFVLYSSAVLGAESSGENNAAKPLVHLYTYHYKPPFLIDTHAQQGFYYDVVDYFNEQSELYQFTVTYLPRKRLDYLLGQQQLNGIVMGVLPKWFDDTNEQNYQWLPGFYPDKDAFVSLTSTPFKYINQASLTGKVIGCVAGHYYVNVNEAVEKELAQRIDTVAEYQVLQLVKKRRADFGLISESTFKYFAKQSDFTGNFHVSQKSHDEYSRRAFITSTQPKLHEEIRRLFALAQSTGSWQSLRKKYE</sequence>
<protein>
    <recommendedName>
        <fullName evidence="4">Solute-binding protein family 3/N-terminal domain-containing protein</fullName>
    </recommendedName>
</protein>
<comment type="caution">
    <text evidence="2">The sequence shown here is derived from an EMBL/GenBank/DDBJ whole genome shotgun (WGS) entry which is preliminary data.</text>
</comment>
<dbReference type="Gene3D" id="3.40.190.10">
    <property type="entry name" value="Periplasmic binding protein-like II"/>
    <property type="match status" value="2"/>
</dbReference>
<evidence type="ECO:0008006" key="4">
    <source>
        <dbReference type="Google" id="ProtNLM"/>
    </source>
</evidence>
<feature type="signal peptide" evidence="1">
    <location>
        <begin position="1"/>
        <end position="18"/>
    </location>
</feature>
<dbReference type="Proteomes" id="UP001157133">
    <property type="component" value="Unassembled WGS sequence"/>
</dbReference>
<gene>
    <name evidence="2" type="ORF">theurythT_05500</name>
</gene>
<evidence type="ECO:0000256" key="1">
    <source>
        <dbReference type="SAM" id="SignalP"/>
    </source>
</evidence>
<keyword evidence="1" id="KW-0732">Signal</keyword>
<dbReference type="SUPFAM" id="SSF53850">
    <property type="entry name" value="Periplasmic binding protein-like II"/>
    <property type="match status" value="1"/>
</dbReference>